<dbReference type="SUPFAM" id="SSF53756">
    <property type="entry name" value="UDP-Glycosyltransferase/glycogen phosphorylase"/>
    <property type="match status" value="1"/>
</dbReference>
<dbReference type="Gene3D" id="3.40.50.2000">
    <property type="entry name" value="Glycogen Phosphorylase B"/>
    <property type="match status" value="2"/>
</dbReference>
<sequence>MTGPVRRLRRLLVLLPSAGIGGAEMHTATLVRALAAAGVDITVAAEAGLREGLAPLFAPVAVEAAAVGWREAEGLAANAGRQSAAATALLARLRPDAVLLPLPWPSHGLGLQAALAAARTPGLAIVHLAPIEPEVLPSALVQPALAAPLTWVAVSAPVARRVEAVFGLARGRVTVVPNGVAVPPEDPARRLAERRARRTALGLGPDAPLVLFAGRLEDKKGAELLPALADHLRTVLGATLVALGEGPLMPRLAGHPAARSEGPLRLRGAVPDVADWLLAADALVLPSRLEGFPLVFLEAAARRCPVVATEAALECLGSLAKCFAWMSKSQSILDLTLHISVIFKDIEAAGSRVEAAHAYAEQYGVDWMLDRYFVQLRGGLIGDVPVRDS</sequence>
<name>A0A1G6QNG4_9PROT</name>
<evidence type="ECO:0000259" key="3">
    <source>
        <dbReference type="Pfam" id="PF13439"/>
    </source>
</evidence>
<accession>A0A1G6QNG4</accession>
<reference evidence="4 5" key="1">
    <citation type="submission" date="2016-10" db="EMBL/GenBank/DDBJ databases">
        <authorList>
            <person name="de Groot N.N."/>
        </authorList>
    </citation>
    <scope>NUCLEOTIDE SEQUENCE [LARGE SCALE GENOMIC DNA]</scope>
    <source>
        <strain evidence="4 5">CPCC 100156</strain>
    </source>
</reference>
<gene>
    <name evidence="4" type="ORF">SAMN04487779_1003115</name>
</gene>
<keyword evidence="2 4" id="KW-0808">Transferase</keyword>
<feature type="domain" description="Glycosyltransferase subfamily 4-like N-terminal" evidence="3">
    <location>
        <begin position="20"/>
        <end position="180"/>
    </location>
</feature>
<evidence type="ECO:0000256" key="2">
    <source>
        <dbReference type="ARBA" id="ARBA00022679"/>
    </source>
</evidence>
<dbReference type="PANTHER" id="PTHR12526:SF510">
    <property type="entry name" value="D-INOSITOL 3-PHOSPHATE GLYCOSYLTRANSFERASE"/>
    <property type="match status" value="1"/>
</dbReference>
<proteinExistence type="predicted"/>
<keyword evidence="5" id="KW-1185">Reference proteome</keyword>
<dbReference type="RefSeq" id="WP_090662592.1">
    <property type="nucleotide sequence ID" value="NZ_FMZX01000003.1"/>
</dbReference>
<organism evidence="4 5">
    <name type="scientific">Belnapia rosea</name>
    <dbReference type="NCBI Taxonomy" id="938405"/>
    <lineage>
        <taxon>Bacteria</taxon>
        <taxon>Pseudomonadati</taxon>
        <taxon>Pseudomonadota</taxon>
        <taxon>Alphaproteobacteria</taxon>
        <taxon>Acetobacterales</taxon>
        <taxon>Roseomonadaceae</taxon>
        <taxon>Belnapia</taxon>
    </lineage>
</organism>
<evidence type="ECO:0000313" key="5">
    <source>
        <dbReference type="Proteomes" id="UP000198925"/>
    </source>
</evidence>
<dbReference type="AlphaFoldDB" id="A0A1G6QNG4"/>
<dbReference type="PANTHER" id="PTHR12526">
    <property type="entry name" value="GLYCOSYLTRANSFERASE"/>
    <property type="match status" value="1"/>
</dbReference>
<evidence type="ECO:0000313" key="4">
    <source>
        <dbReference type="EMBL" id="SDC93761.1"/>
    </source>
</evidence>
<dbReference type="STRING" id="938405.SAMN02927895_02687"/>
<protein>
    <submittedName>
        <fullName evidence="4">Glycosyltransferase involved in cell wall bisynthesis</fullName>
    </submittedName>
</protein>
<dbReference type="Pfam" id="PF13692">
    <property type="entry name" value="Glyco_trans_1_4"/>
    <property type="match status" value="1"/>
</dbReference>
<dbReference type="Pfam" id="PF13439">
    <property type="entry name" value="Glyco_transf_4"/>
    <property type="match status" value="1"/>
</dbReference>
<dbReference type="Proteomes" id="UP000198925">
    <property type="component" value="Unassembled WGS sequence"/>
</dbReference>
<evidence type="ECO:0000256" key="1">
    <source>
        <dbReference type="ARBA" id="ARBA00022676"/>
    </source>
</evidence>
<dbReference type="GO" id="GO:0016757">
    <property type="term" value="F:glycosyltransferase activity"/>
    <property type="evidence" value="ECO:0007669"/>
    <property type="project" value="UniProtKB-KW"/>
</dbReference>
<dbReference type="CDD" id="cd03801">
    <property type="entry name" value="GT4_PimA-like"/>
    <property type="match status" value="1"/>
</dbReference>
<dbReference type="InterPro" id="IPR028098">
    <property type="entry name" value="Glyco_trans_4-like_N"/>
</dbReference>
<dbReference type="EMBL" id="FMZX01000003">
    <property type="protein sequence ID" value="SDC93761.1"/>
    <property type="molecule type" value="Genomic_DNA"/>
</dbReference>
<keyword evidence="1" id="KW-0328">Glycosyltransferase</keyword>